<evidence type="ECO:0000256" key="5">
    <source>
        <dbReference type="ARBA" id="ARBA00022741"/>
    </source>
</evidence>
<dbReference type="Gene3D" id="3.30.565.10">
    <property type="entry name" value="Histidine kinase-like ATPase, C-terminal domain"/>
    <property type="match status" value="1"/>
</dbReference>
<dbReference type="Pfam" id="PF02518">
    <property type="entry name" value="HATPase_c"/>
    <property type="match status" value="1"/>
</dbReference>
<evidence type="ECO:0000256" key="8">
    <source>
        <dbReference type="ARBA" id="ARBA00023012"/>
    </source>
</evidence>
<evidence type="ECO:0000256" key="6">
    <source>
        <dbReference type="ARBA" id="ARBA00022777"/>
    </source>
</evidence>
<gene>
    <name evidence="11" type="ORF">HMPREF0682_2310</name>
</gene>
<evidence type="ECO:0000256" key="1">
    <source>
        <dbReference type="ARBA" id="ARBA00000085"/>
    </source>
</evidence>
<dbReference type="PANTHER" id="PTHR24421:SF10">
    <property type="entry name" value="NITRATE_NITRITE SENSOR PROTEIN NARQ"/>
    <property type="match status" value="1"/>
</dbReference>
<keyword evidence="9" id="KW-0472">Membrane</keyword>
<dbReference type="CDD" id="cd16917">
    <property type="entry name" value="HATPase_UhpB-NarQ-NarX-like"/>
    <property type="match status" value="1"/>
</dbReference>
<accession>U2QXW3</accession>
<proteinExistence type="predicted"/>
<evidence type="ECO:0000256" key="9">
    <source>
        <dbReference type="SAM" id="Phobius"/>
    </source>
</evidence>
<evidence type="ECO:0000313" key="12">
    <source>
        <dbReference type="Proteomes" id="UP000017052"/>
    </source>
</evidence>
<dbReference type="AlphaFoldDB" id="U2QXW3"/>
<comment type="catalytic activity">
    <reaction evidence="1">
        <text>ATP + protein L-histidine = ADP + protein N-phospho-L-histidine.</text>
        <dbReference type="EC" id="2.7.13.3"/>
    </reaction>
</comment>
<feature type="transmembrane region" description="Helical" evidence="9">
    <location>
        <begin position="38"/>
        <end position="58"/>
    </location>
</feature>
<dbReference type="SUPFAM" id="SSF55874">
    <property type="entry name" value="ATPase domain of HSP90 chaperone/DNA topoisomerase II/histidine kinase"/>
    <property type="match status" value="1"/>
</dbReference>
<dbReference type="PANTHER" id="PTHR24421">
    <property type="entry name" value="NITRATE/NITRITE SENSOR PROTEIN NARX-RELATED"/>
    <property type="match status" value="1"/>
</dbReference>
<keyword evidence="6 11" id="KW-0418">Kinase</keyword>
<dbReference type="EC" id="2.7.13.3" evidence="2"/>
<comment type="caution">
    <text evidence="11">The sequence shown here is derived from an EMBL/GenBank/DDBJ whole genome shotgun (WGS) entry which is preliminary data.</text>
</comment>
<dbReference type="Gene3D" id="1.20.5.1930">
    <property type="match status" value="1"/>
</dbReference>
<dbReference type="Pfam" id="PF07730">
    <property type="entry name" value="HisKA_3"/>
    <property type="match status" value="1"/>
</dbReference>
<feature type="domain" description="Histidine kinase/HSP90-like ATPase" evidence="10">
    <location>
        <begin position="297"/>
        <end position="389"/>
    </location>
</feature>
<evidence type="ECO:0000256" key="2">
    <source>
        <dbReference type="ARBA" id="ARBA00012438"/>
    </source>
</evidence>
<dbReference type="InterPro" id="IPR003594">
    <property type="entry name" value="HATPase_dom"/>
</dbReference>
<dbReference type="GO" id="GO:0000155">
    <property type="term" value="F:phosphorelay sensor kinase activity"/>
    <property type="evidence" value="ECO:0007669"/>
    <property type="project" value="InterPro"/>
</dbReference>
<name>U2QXW3_9ACTN</name>
<dbReference type="RefSeq" id="WP_021796588.1">
    <property type="nucleotide sequence ID" value="NZ_ACVN02000054.1"/>
</dbReference>
<evidence type="ECO:0000256" key="7">
    <source>
        <dbReference type="ARBA" id="ARBA00022840"/>
    </source>
</evidence>
<sequence>MSRGAAERVNQQLRQTVLASFLVSLLNVLLVANSENSLAQILWQIGLTVLGVVCTIILINRPVVAFAIVHTAVLVAALTQQNPFVTQFLLYLPLCFWLGRRTRSRTSSVTAMIGLTTTIGAFVLAPVRTGSDGIALLAPVGFVSGSLFIGAPTLVGAWMRIANERAVGVETLLKAERAESEARIAKALEDERGLMARELHDIASHHMTAVLLDARLARRMLPGNPQRAAELLEELTREAGSASESLHEVVGILAAGSQAPTAPQPTLADIPELLRRARAINPDIGVAMPQDPKVSPAVGLALYRIVQESLTNAHRYAPGAPIMVDLTIKNGWMSLSVTNGLATQPTSGISGSGLGIQGMRMRCELLGGTLTAGPHEGGWAVRARLPQRAGEDGPTALAGT</sequence>
<feature type="transmembrane region" description="Helical" evidence="9">
    <location>
        <begin position="63"/>
        <end position="78"/>
    </location>
</feature>
<dbReference type="InterPro" id="IPR050482">
    <property type="entry name" value="Sensor_HK_TwoCompSys"/>
</dbReference>
<dbReference type="GeneID" id="95359820"/>
<dbReference type="GO" id="GO:0016020">
    <property type="term" value="C:membrane"/>
    <property type="evidence" value="ECO:0007669"/>
    <property type="project" value="InterPro"/>
</dbReference>
<keyword evidence="3" id="KW-0597">Phosphoprotein</keyword>
<feature type="transmembrane region" description="Helical" evidence="9">
    <location>
        <begin position="12"/>
        <end position="32"/>
    </location>
</feature>
<dbReference type="EMBL" id="ACVN02000054">
    <property type="protein sequence ID" value="ERK61386.1"/>
    <property type="molecule type" value="Genomic_DNA"/>
</dbReference>
<evidence type="ECO:0000259" key="10">
    <source>
        <dbReference type="SMART" id="SM00387"/>
    </source>
</evidence>
<dbReference type="SMART" id="SM00387">
    <property type="entry name" value="HATPase_c"/>
    <property type="match status" value="1"/>
</dbReference>
<keyword evidence="4" id="KW-0808">Transferase</keyword>
<protein>
    <recommendedName>
        <fullName evidence="2">histidine kinase</fullName>
        <ecNumber evidence="2">2.7.13.3</ecNumber>
    </recommendedName>
</protein>
<keyword evidence="9" id="KW-0812">Transmembrane</keyword>
<dbReference type="GO" id="GO:0005524">
    <property type="term" value="F:ATP binding"/>
    <property type="evidence" value="ECO:0007669"/>
    <property type="project" value="UniProtKB-KW"/>
</dbReference>
<keyword evidence="8" id="KW-0902">Two-component regulatory system</keyword>
<feature type="transmembrane region" description="Helical" evidence="9">
    <location>
        <begin position="107"/>
        <end position="127"/>
    </location>
</feature>
<keyword evidence="12" id="KW-1185">Reference proteome</keyword>
<reference evidence="11" key="1">
    <citation type="submission" date="2013-08" db="EMBL/GenBank/DDBJ databases">
        <authorList>
            <person name="Durkin A.S."/>
            <person name="Haft D.R."/>
            <person name="McCorrison J."/>
            <person name="Torralba M."/>
            <person name="Gillis M."/>
            <person name="Haft D.H."/>
            <person name="Methe B."/>
            <person name="Sutton G."/>
            <person name="Nelson K.E."/>
        </authorList>
    </citation>
    <scope>NUCLEOTIDE SEQUENCE [LARGE SCALE GENOMIC DNA]</scope>
    <source>
        <strain evidence="11">F0233</strain>
    </source>
</reference>
<organism evidence="11 12">
    <name type="scientific">Propionibacterium acidifaciens F0233</name>
    <dbReference type="NCBI Taxonomy" id="553198"/>
    <lineage>
        <taxon>Bacteria</taxon>
        <taxon>Bacillati</taxon>
        <taxon>Actinomycetota</taxon>
        <taxon>Actinomycetes</taxon>
        <taxon>Propionibacteriales</taxon>
        <taxon>Propionibacteriaceae</taxon>
        <taxon>Propionibacterium</taxon>
    </lineage>
</organism>
<keyword evidence="5" id="KW-0547">Nucleotide-binding</keyword>
<dbReference type="GO" id="GO:0046983">
    <property type="term" value="F:protein dimerization activity"/>
    <property type="evidence" value="ECO:0007669"/>
    <property type="project" value="InterPro"/>
</dbReference>
<keyword evidence="7" id="KW-0067">ATP-binding</keyword>
<dbReference type="InterPro" id="IPR036890">
    <property type="entry name" value="HATPase_C_sf"/>
</dbReference>
<evidence type="ECO:0000256" key="4">
    <source>
        <dbReference type="ARBA" id="ARBA00022679"/>
    </source>
</evidence>
<evidence type="ECO:0000256" key="3">
    <source>
        <dbReference type="ARBA" id="ARBA00022553"/>
    </source>
</evidence>
<evidence type="ECO:0000313" key="11">
    <source>
        <dbReference type="EMBL" id="ERK61386.1"/>
    </source>
</evidence>
<keyword evidence="9" id="KW-1133">Transmembrane helix</keyword>
<dbReference type="Proteomes" id="UP000017052">
    <property type="component" value="Unassembled WGS sequence"/>
</dbReference>
<dbReference type="InterPro" id="IPR011712">
    <property type="entry name" value="Sig_transdc_His_kin_sub3_dim/P"/>
</dbReference>
<feature type="transmembrane region" description="Helical" evidence="9">
    <location>
        <begin position="133"/>
        <end position="155"/>
    </location>
</feature>